<name>A0A1D9MGV3_9RHOB</name>
<accession>A0A1D9MGV3</accession>
<reference evidence="2 3" key="1">
    <citation type="submission" date="2016-10" db="EMBL/GenBank/DDBJ databases">
        <title>Rhodobacter sp. LPB0142, isolated from sea water.</title>
        <authorList>
            <person name="Kim E."/>
            <person name="Yi H."/>
        </authorList>
    </citation>
    <scope>NUCLEOTIDE SEQUENCE [LARGE SCALE GENOMIC DNA]</scope>
    <source>
        <strain evidence="2 3">LPB0142</strain>
    </source>
</reference>
<protein>
    <recommendedName>
        <fullName evidence="4">Antifreeze glycopeptide</fullName>
    </recommendedName>
</protein>
<dbReference type="AlphaFoldDB" id="A0A1D9MGV3"/>
<gene>
    <name evidence="2" type="ORF">LPB142_09445</name>
</gene>
<feature type="region of interest" description="Disordered" evidence="1">
    <location>
        <begin position="45"/>
        <end position="71"/>
    </location>
</feature>
<evidence type="ECO:0000256" key="1">
    <source>
        <dbReference type="SAM" id="MobiDB-lite"/>
    </source>
</evidence>
<evidence type="ECO:0008006" key="4">
    <source>
        <dbReference type="Google" id="ProtNLM"/>
    </source>
</evidence>
<sequence length="530" mass="55364">MCAALAASPGAEARAEGASAQKSAPMSAIDWLSRSVVTPAAMAPGALPGSHATPAPGHGARAGEPPVSGGVSLEDVSVASLDTPSANALGLLPTARTGLPPDLWGTTPEADLAAALHKERLDTLPAVQSFLIELLLAELRPPVTPAPEGRNVLFLARIDRLLDIGALEPALAMLEAADTTDPEIFRRHFDTALLLGQEDEACKVMEETPALAPSYPARIFCLARRGDWQAAALTFDTGATLGQIEPDLEPLLARFLDPELAEGAEDLPPPARPSPLVFRMMEAIGQPLPTGPLPVAFAQSDLRSNTGWKAQIEAAERLTRMGALDPNQLLGLYTQQRAAASGGVWDRVSLVSDLDAALGAGRAARVAQLLPATFDAMQAQELEPALAELYGARVAALGLPYEPGALAFRLGLLSEEFEAVAAARTPADLDERLLIGLARGATAGVPAQDQLGLVLKQVFDAPPAAVPAPYQALLPGQLGLALLSAIDDVTEGAKGDYPRVVNGLNLLRYTGLETLARRAALELVILERNG</sequence>
<evidence type="ECO:0000313" key="2">
    <source>
        <dbReference type="EMBL" id="AOZ70990.1"/>
    </source>
</evidence>
<feature type="region of interest" description="Disordered" evidence="1">
    <location>
        <begin position="1"/>
        <end position="24"/>
    </location>
</feature>
<organism evidence="2 3">
    <name type="scientific">Rhodobacter xanthinilyticus</name>
    <dbReference type="NCBI Taxonomy" id="1850250"/>
    <lineage>
        <taxon>Bacteria</taxon>
        <taxon>Pseudomonadati</taxon>
        <taxon>Pseudomonadota</taxon>
        <taxon>Alphaproteobacteria</taxon>
        <taxon>Rhodobacterales</taxon>
        <taxon>Rhodobacter group</taxon>
        <taxon>Rhodobacter</taxon>
    </lineage>
</organism>
<dbReference type="Proteomes" id="UP000176562">
    <property type="component" value="Chromosome"/>
</dbReference>
<evidence type="ECO:0000313" key="3">
    <source>
        <dbReference type="Proteomes" id="UP000176562"/>
    </source>
</evidence>
<keyword evidence="3" id="KW-1185">Reference proteome</keyword>
<dbReference type="KEGG" id="rhp:LPB142_09445"/>
<dbReference type="STRING" id="1850250.LPB142_09445"/>
<dbReference type="EMBL" id="CP017781">
    <property type="protein sequence ID" value="AOZ70990.1"/>
    <property type="molecule type" value="Genomic_DNA"/>
</dbReference>
<proteinExistence type="predicted"/>